<comment type="caution">
    <text evidence="1">The sequence shown here is derived from an EMBL/GenBank/DDBJ whole genome shotgun (WGS) entry which is preliminary data.</text>
</comment>
<dbReference type="Proteomes" id="UP001177021">
    <property type="component" value="Unassembled WGS sequence"/>
</dbReference>
<accession>A0ACB0ID68</accession>
<gene>
    <name evidence="1" type="ORF">MILVUS5_LOCUS2032</name>
</gene>
<sequence>MAQLKMNMSLVLVILALLYAGASAQPDCMNELVGLSPCLDYVTGNSSTPTSTCCIQLASVVKSQPICLCLIVDDDSGSSLGIKVNHTLALALPSVCNVQTPPPSLCKTADSPAGVRSTTDDGSSGGNSIKLSLPLLFLVFAATYICFNFQHILPY</sequence>
<name>A0ACB0ID68_TRIPR</name>
<dbReference type="EMBL" id="CASHSV030000001">
    <property type="protein sequence ID" value="CAJ2630209.1"/>
    <property type="molecule type" value="Genomic_DNA"/>
</dbReference>
<organism evidence="1 2">
    <name type="scientific">Trifolium pratense</name>
    <name type="common">Red clover</name>
    <dbReference type="NCBI Taxonomy" id="57577"/>
    <lineage>
        <taxon>Eukaryota</taxon>
        <taxon>Viridiplantae</taxon>
        <taxon>Streptophyta</taxon>
        <taxon>Embryophyta</taxon>
        <taxon>Tracheophyta</taxon>
        <taxon>Spermatophyta</taxon>
        <taxon>Magnoliopsida</taxon>
        <taxon>eudicotyledons</taxon>
        <taxon>Gunneridae</taxon>
        <taxon>Pentapetalae</taxon>
        <taxon>rosids</taxon>
        <taxon>fabids</taxon>
        <taxon>Fabales</taxon>
        <taxon>Fabaceae</taxon>
        <taxon>Papilionoideae</taxon>
        <taxon>50 kb inversion clade</taxon>
        <taxon>NPAAA clade</taxon>
        <taxon>Hologalegina</taxon>
        <taxon>IRL clade</taxon>
        <taxon>Trifolieae</taxon>
        <taxon>Trifolium</taxon>
    </lineage>
</organism>
<keyword evidence="2" id="KW-1185">Reference proteome</keyword>
<protein>
    <submittedName>
        <fullName evidence="1">Uncharacterized protein</fullName>
    </submittedName>
</protein>
<evidence type="ECO:0000313" key="2">
    <source>
        <dbReference type="Proteomes" id="UP001177021"/>
    </source>
</evidence>
<proteinExistence type="predicted"/>
<evidence type="ECO:0000313" key="1">
    <source>
        <dbReference type="EMBL" id="CAJ2630209.1"/>
    </source>
</evidence>
<reference evidence="1" key="1">
    <citation type="submission" date="2023-10" db="EMBL/GenBank/DDBJ databases">
        <authorList>
            <person name="Rodriguez Cubillos JULIANA M."/>
            <person name="De Vega J."/>
        </authorList>
    </citation>
    <scope>NUCLEOTIDE SEQUENCE</scope>
</reference>